<name>A0AAW1SEM8_9CHLO</name>
<evidence type="ECO:0000313" key="3">
    <source>
        <dbReference type="EMBL" id="KAK9844014.1"/>
    </source>
</evidence>
<feature type="coiled-coil region" evidence="1">
    <location>
        <begin position="81"/>
        <end position="112"/>
    </location>
</feature>
<evidence type="ECO:0000313" key="4">
    <source>
        <dbReference type="Proteomes" id="UP001445335"/>
    </source>
</evidence>
<keyword evidence="1" id="KW-0175">Coiled coil</keyword>
<sequence>MSARLLGILLAGFVCATCMSVYYLTSAHREIAILRAELEHGASHEKERQQVVESHLTKLQEQVLSGETALKASDKACKGRIAAVEAELETYRKEAKEEAARLAAQASEAQAAAEVKAADCLANCTAELATARSASGSILSSSPDPTNPSDLASLAAGAAASATDTVKAGAAVAGDALQDAREAAAGVGAKVSDGAVGAAAGAAERSSDLAAALSQALRQSSTDAKARVNVSVSGNASAHDDHETGPGLERMGSSQEL</sequence>
<keyword evidence="4" id="KW-1185">Reference proteome</keyword>
<comment type="caution">
    <text evidence="3">The sequence shown here is derived from an EMBL/GenBank/DDBJ whole genome shotgun (WGS) entry which is preliminary data.</text>
</comment>
<dbReference type="AlphaFoldDB" id="A0AAW1SEM8"/>
<protein>
    <submittedName>
        <fullName evidence="3">Uncharacterized protein</fullName>
    </submittedName>
</protein>
<feature type="region of interest" description="Disordered" evidence="2">
    <location>
        <begin position="218"/>
        <end position="257"/>
    </location>
</feature>
<evidence type="ECO:0000256" key="1">
    <source>
        <dbReference type="SAM" id="Coils"/>
    </source>
</evidence>
<proteinExistence type="predicted"/>
<accession>A0AAW1SEM8</accession>
<reference evidence="3 4" key="1">
    <citation type="journal article" date="2024" name="Nat. Commun.">
        <title>Phylogenomics reveals the evolutionary origins of lichenization in chlorophyte algae.</title>
        <authorList>
            <person name="Puginier C."/>
            <person name="Libourel C."/>
            <person name="Otte J."/>
            <person name="Skaloud P."/>
            <person name="Haon M."/>
            <person name="Grisel S."/>
            <person name="Petersen M."/>
            <person name="Berrin J.G."/>
            <person name="Delaux P.M."/>
            <person name="Dal Grande F."/>
            <person name="Keller J."/>
        </authorList>
    </citation>
    <scope>NUCLEOTIDE SEQUENCE [LARGE SCALE GENOMIC DNA]</scope>
    <source>
        <strain evidence="3 4">SAG 245.80</strain>
    </source>
</reference>
<dbReference type="EMBL" id="JALJOU010000004">
    <property type="protein sequence ID" value="KAK9844014.1"/>
    <property type="molecule type" value="Genomic_DNA"/>
</dbReference>
<gene>
    <name evidence="3" type="ORF">WJX81_001929</name>
</gene>
<dbReference type="Proteomes" id="UP001445335">
    <property type="component" value="Unassembled WGS sequence"/>
</dbReference>
<organism evidence="3 4">
    <name type="scientific">Elliptochloris bilobata</name>
    <dbReference type="NCBI Taxonomy" id="381761"/>
    <lineage>
        <taxon>Eukaryota</taxon>
        <taxon>Viridiplantae</taxon>
        <taxon>Chlorophyta</taxon>
        <taxon>core chlorophytes</taxon>
        <taxon>Trebouxiophyceae</taxon>
        <taxon>Trebouxiophyceae incertae sedis</taxon>
        <taxon>Elliptochloris clade</taxon>
        <taxon>Elliptochloris</taxon>
    </lineage>
</organism>
<evidence type="ECO:0000256" key="2">
    <source>
        <dbReference type="SAM" id="MobiDB-lite"/>
    </source>
</evidence>